<evidence type="ECO:0000256" key="2">
    <source>
        <dbReference type="ARBA" id="ARBA00022730"/>
    </source>
</evidence>
<evidence type="ECO:0000256" key="5">
    <source>
        <dbReference type="ARBA" id="ARBA00023274"/>
    </source>
</evidence>
<dbReference type="HAMAP" id="MF_00360">
    <property type="entry name" value="Ribosomal_bS6"/>
    <property type="match status" value="1"/>
</dbReference>
<dbReference type="Gene3D" id="3.30.70.60">
    <property type="match status" value="1"/>
</dbReference>
<dbReference type="GO" id="GO:0070181">
    <property type="term" value="F:small ribosomal subunit rRNA binding"/>
    <property type="evidence" value="ECO:0007669"/>
    <property type="project" value="TreeGrafter"/>
</dbReference>
<dbReference type="InterPro" id="IPR035980">
    <property type="entry name" value="Ribosomal_bS6_sf"/>
</dbReference>
<dbReference type="GO" id="GO:0005840">
    <property type="term" value="C:ribosome"/>
    <property type="evidence" value="ECO:0007669"/>
    <property type="project" value="UniProtKB-KW"/>
</dbReference>
<evidence type="ECO:0000256" key="4">
    <source>
        <dbReference type="ARBA" id="ARBA00022980"/>
    </source>
</evidence>
<proteinExistence type="inferred from homology"/>
<dbReference type="EMBL" id="JAJEQC010000001">
    <property type="protein sequence ID" value="MCC2135867.1"/>
    <property type="molecule type" value="Genomic_DNA"/>
</dbReference>
<comment type="caution">
    <text evidence="9">The sequence shown here is derived from an EMBL/GenBank/DDBJ whole genome shotgun (WGS) entry which is preliminary data.</text>
</comment>
<dbReference type="Proteomes" id="UP001199424">
    <property type="component" value="Unassembled WGS sequence"/>
</dbReference>
<evidence type="ECO:0000256" key="6">
    <source>
        <dbReference type="ARBA" id="ARBA00035104"/>
    </source>
</evidence>
<dbReference type="GO" id="GO:1990904">
    <property type="term" value="C:ribonucleoprotein complex"/>
    <property type="evidence" value="ECO:0007669"/>
    <property type="project" value="UniProtKB-KW"/>
</dbReference>
<dbReference type="InterPro" id="IPR000529">
    <property type="entry name" value="Ribosomal_bS6"/>
</dbReference>
<evidence type="ECO:0000256" key="3">
    <source>
        <dbReference type="ARBA" id="ARBA00022884"/>
    </source>
</evidence>
<gene>
    <name evidence="8 9" type="primary">rpsF</name>
    <name evidence="9" type="ORF">LKD31_02410</name>
</gene>
<sequence length="135" mass="14957">MTEVVKNKYETVIVLSAKLGEEGNAELVEKFKALIAKHGTVESVDEWGKRRLAYPINKETEGYYTLVNFESTPDFTAELDRRYKITDGVLRSIIVKKDPRFATAAAKPRKAAEPKPIDVEAVAAEAVEANESAAE</sequence>
<evidence type="ECO:0000256" key="7">
    <source>
        <dbReference type="ARBA" id="ARBA00035294"/>
    </source>
</evidence>
<evidence type="ECO:0000256" key="1">
    <source>
        <dbReference type="ARBA" id="ARBA00009512"/>
    </source>
</evidence>
<dbReference type="AlphaFoldDB" id="A0AAE3AHW0"/>
<keyword evidence="4 8" id="KW-0689">Ribosomal protein</keyword>
<dbReference type="InterPro" id="IPR014717">
    <property type="entry name" value="Transl_elong_EF1B/ribsomal_bS6"/>
</dbReference>
<dbReference type="NCBIfam" id="TIGR00166">
    <property type="entry name" value="S6"/>
    <property type="match status" value="1"/>
</dbReference>
<dbReference type="PANTHER" id="PTHR21011">
    <property type="entry name" value="MITOCHONDRIAL 28S RIBOSOMAL PROTEIN S6"/>
    <property type="match status" value="1"/>
</dbReference>
<keyword evidence="5 8" id="KW-0687">Ribonucleoprotein</keyword>
<accession>A0AAE3AHW0</accession>
<dbReference type="InterPro" id="IPR020815">
    <property type="entry name" value="Ribosomal_bS6_CS"/>
</dbReference>
<dbReference type="GO" id="GO:0005737">
    <property type="term" value="C:cytoplasm"/>
    <property type="evidence" value="ECO:0007669"/>
    <property type="project" value="UniProtKB-ARBA"/>
</dbReference>
<dbReference type="GO" id="GO:0003735">
    <property type="term" value="F:structural constituent of ribosome"/>
    <property type="evidence" value="ECO:0007669"/>
    <property type="project" value="InterPro"/>
</dbReference>
<dbReference type="GO" id="GO:0006412">
    <property type="term" value="P:translation"/>
    <property type="evidence" value="ECO:0007669"/>
    <property type="project" value="UniProtKB-UniRule"/>
</dbReference>
<comment type="similarity">
    <text evidence="1 8">Belongs to the bacterial ribosomal protein bS6 family.</text>
</comment>
<dbReference type="CDD" id="cd00473">
    <property type="entry name" value="bS6"/>
    <property type="match status" value="1"/>
</dbReference>
<keyword evidence="3 8" id="KW-0694">RNA-binding</keyword>
<dbReference type="SUPFAM" id="SSF54995">
    <property type="entry name" value="Ribosomal protein S6"/>
    <property type="match status" value="1"/>
</dbReference>
<dbReference type="InterPro" id="IPR020814">
    <property type="entry name" value="Ribosomal_S6_plastid/chlpt"/>
</dbReference>
<dbReference type="PANTHER" id="PTHR21011:SF1">
    <property type="entry name" value="SMALL RIBOSOMAL SUBUNIT PROTEIN BS6M"/>
    <property type="match status" value="1"/>
</dbReference>
<organism evidence="9 10">
    <name type="scientific">Hominenteromicrobium mulieris</name>
    <dbReference type="NCBI Taxonomy" id="2885357"/>
    <lineage>
        <taxon>Bacteria</taxon>
        <taxon>Bacillati</taxon>
        <taxon>Bacillota</taxon>
        <taxon>Clostridia</taxon>
        <taxon>Eubacteriales</taxon>
        <taxon>Oscillospiraceae</taxon>
        <taxon>Hominenteromicrobium</taxon>
    </lineage>
</organism>
<reference evidence="9" key="1">
    <citation type="submission" date="2021-10" db="EMBL/GenBank/DDBJ databases">
        <title>Anaerobic single-cell dispensing facilitates the cultivation of human gut bacteria.</title>
        <authorList>
            <person name="Afrizal A."/>
        </authorList>
    </citation>
    <scope>NUCLEOTIDE SEQUENCE</scope>
    <source>
        <strain evidence="9">CLA-AA-H250</strain>
    </source>
</reference>
<evidence type="ECO:0000256" key="8">
    <source>
        <dbReference type="HAMAP-Rule" id="MF_00360"/>
    </source>
</evidence>
<keyword evidence="10" id="KW-1185">Reference proteome</keyword>
<protein>
    <recommendedName>
        <fullName evidence="7 8">Small ribosomal subunit protein bS6</fullName>
    </recommendedName>
</protein>
<evidence type="ECO:0000313" key="9">
    <source>
        <dbReference type="EMBL" id="MCC2135867.1"/>
    </source>
</evidence>
<dbReference type="Pfam" id="PF01250">
    <property type="entry name" value="Ribosomal_S6"/>
    <property type="match status" value="1"/>
</dbReference>
<name>A0AAE3AHW0_9FIRM</name>
<evidence type="ECO:0000313" key="10">
    <source>
        <dbReference type="Proteomes" id="UP001199424"/>
    </source>
</evidence>
<keyword evidence="2 8" id="KW-0699">rRNA-binding</keyword>
<dbReference type="PROSITE" id="PS01048">
    <property type="entry name" value="RIBOSOMAL_S6"/>
    <property type="match status" value="1"/>
</dbReference>
<comment type="function">
    <text evidence="6 8">Binds together with bS18 to 16S ribosomal RNA.</text>
</comment>